<dbReference type="InterPro" id="IPR008967">
    <property type="entry name" value="p53-like_TF_DNA-bd_sf"/>
</dbReference>
<evidence type="ECO:0000256" key="3">
    <source>
        <dbReference type="SAM" id="MobiDB-lite"/>
    </source>
</evidence>
<dbReference type="AlphaFoldDB" id="A0A0J9XEE2"/>
<dbReference type="GO" id="GO:0045944">
    <property type="term" value="P:positive regulation of transcription by RNA polymerase II"/>
    <property type="evidence" value="ECO:0007669"/>
    <property type="project" value="TreeGrafter"/>
</dbReference>
<feature type="DNA-binding region" description="NDT80" evidence="2">
    <location>
        <begin position="1"/>
        <end position="289"/>
    </location>
</feature>
<feature type="domain" description="NDT80" evidence="4">
    <location>
        <begin position="1"/>
        <end position="289"/>
    </location>
</feature>
<feature type="region of interest" description="Disordered" evidence="3">
    <location>
        <begin position="1"/>
        <end position="43"/>
    </location>
</feature>
<organism evidence="5 6">
    <name type="scientific">Geotrichum candidum</name>
    <name type="common">Oospora lactis</name>
    <name type="synonym">Dipodascus geotrichum</name>
    <dbReference type="NCBI Taxonomy" id="1173061"/>
    <lineage>
        <taxon>Eukaryota</taxon>
        <taxon>Fungi</taxon>
        <taxon>Dikarya</taxon>
        <taxon>Ascomycota</taxon>
        <taxon>Saccharomycotina</taxon>
        <taxon>Dipodascomycetes</taxon>
        <taxon>Dipodascales</taxon>
        <taxon>Dipodascaceae</taxon>
        <taxon>Geotrichum</taxon>
    </lineage>
</organism>
<reference evidence="5" key="1">
    <citation type="submission" date="2014-03" db="EMBL/GenBank/DDBJ databases">
        <authorList>
            <person name="Casaregola S."/>
        </authorList>
    </citation>
    <scope>NUCLEOTIDE SEQUENCE [LARGE SCALE GENOMIC DNA]</scope>
    <source>
        <strain evidence="5">CLIB 918</strain>
    </source>
</reference>
<evidence type="ECO:0000313" key="6">
    <source>
        <dbReference type="Proteomes" id="UP000242525"/>
    </source>
</evidence>
<dbReference type="GO" id="GO:0003677">
    <property type="term" value="F:DNA binding"/>
    <property type="evidence" value="ECO:0007669"/>
    <property type="project" value="UniProtKB-KW"/>
</dbReference>
<name>A0A0J9XEE2_GEOCN</name>
<protein>
    <recommendedName>
        <fullName evidence="4">NDT80 domain-containing protein</fullName>
    </recommendedName>
</protein>
<evidence type="ECO:0000313" key="5">
    <source>
        <dbReference type="EMBL" id="CDO55685.1"/>
    </source>
</evidence>
<feature type="compositionally biased region" description="Acidic residues" evidence="3">
    <location>
        <begin position="523"/>
        <end position="542"/>
    </location>
</feature>
<accession>A0A0J9XEE2</accession>
<dbReference type="PROSITE" id="PS51517">
    <property type="entry name" value="NDT80"/>
    <property type="match status" value="1"/>
</dbReference>
<comment type="caution">
    <text evidence="5">The sequence shown here is derived from an EMBL/GenBank/DDBJ whole genome shotgun (WGS) entry which is preliminary data.</text>
</comment>
<dbReference type="InterPro" id="IPR024061">
    <property type="entry name" value="NDT80_DNA-bd_dom"/>
</dbReference>
<feature type="compositionally biased region" description="Polar residues" evidence="3">
    <location>
        <begin position="570"/>
        <end position="591"/>
    </location>
</feature>
<dbReference type="Proteomes" id="UP000242525">
    <property type="component" value="Unassembled WGS sequence"/>
</dbReference>
<feature type="compositionally biased region" description="Polar residues" evidence="3">
    <location>
        <begin position="502"/>
        <end position="515"/>
    </location>
</feature>
<sequence length="657" mass="72493">MTPNLHQPLCEKSSTNNTEASSSGTTKQPRKHQSKDSTTFVPPRSKEFYRIGPEFNRTTQNLQLLDPTGKPLYSIISARIDRGFQKSDDETWISYRRNYFTLVASFSLVEQNHVELGKVPSFPIYIINGNIRSQVRSFSIRLTAFKVLDGDESEEIALIQHTAKRYKGPRQPPSVIPAVPGLLPDHAFMRDNANYRSAAQLQKVEPFFFRSRSLMGPFAAQYPEEKVAHVVLFDRVQFTPAGGGGSQKCKAVVQLMAELDDNVSFVVAHCETPPFTLRNRSPGNYFEDGTLIPRSRKAAAALAAFNNSIGPMSNNPNHNSPDSIINGINPGSEETHLDLASVYGKSNEPQLRLKKISENKRKNSFVTERPDLRVARLSSDAFAFESSRQNVLGSEGRPNSSGAGELNSYFAAASEKTGFNQIRFENTEFPKFEVESDTVSALQQGVSGSSVPVEKRRRGRPKVTAKQVIPIAEPDTKNTQGTNLLQNVDYSKLDAIGNIENQELPQTYQSQPKRQNSSSNNDNNDDFNNDDDDDTDDSEDYEEVRKRDMMRLRSRPITSSIHNPKDIPEPSTTTIAPTPVGGSNSSTSAANTYKLVQPTETPSSTPSTAGAPSGNFEFQSPIGRARPSASRETHGPSDGSPPRGSRRSSRQAANLKS</sequence>
<dbReference type="GO" id="GO:0003700">
    <property type="term" value="F:DNA-binding transcription factor activity"/>
    <property type="evidence" value="ECO:0007669"/>
    <property type="project" value="UniProtKB-UniRule"/>
</dbReference>
<keyword evidence="1 2" id="KW-0238">DNA-binding</keyword>
<dbReference type="SUPFAM" id="SSF49417">
    <property type="entry name" value="p53-like transcription factors"/>
    <property type="match status" value="1"/>
</dbReference>
<dbReference type="Pfam" id="PF05224">
    <property type="entry name" value="NDT80_PhoG"/>
    <property type="match status" value="1"/>
</dbReference>
<dbReference type="InterPro" id="IPR052605">
    <property type="entry name" value="Fungal_trans_regulator"/>
</dbReference>
<gene>
    <name evidence="5" type="ORF">BN980_GECA12s00835g</name>
</gene>
<proteinExistence type="predicted"/>
<dbReference type="GO" id="GO:0000228">
    <property type="term" value="C:nuclear chromosome"/>
    <property type="evidence" value="ECO:0007669"/>
    <property type="project" value="TreeGrafter"/>
</dbReference>
<evidence type="ECO:0000259" key="4">
    <source>
        <dbReference type="PROSITE" id="PS51517"/>
    </source>
</evidence>
<dbReference type="OrthoDB" id="2288358at2759"/>
<keyword evidence="6" id="KW-1185">Reference proteome</keyword>
<dbReference type="Gene3D" id="2.60.40.1390">
    <property type="entry name" value="NDT80 DNA-binding domain"/>
    <property type="match status" value="1"/>
</dbReference>
<feature type="compositionally biased region" description="Polar residues" evidence="3">
    <location>
        <begin position="12"/>
        <end position="27"/>
    </location>
</feature>
<evidence type="ECO:0000256" key="2">
    <source>
        <dbReference type="PROSITE-ProRule" id="PRU00850"/>
    </source>
</evidence>
<feature type="compositionally biased region" description="Low complexity" evidence="3">
    <location>
        <begin position="598"/>
        <end position="614"/>
    </location>
</feature>
<dbReference type="PANTHER" id="PTHR35144">
    <property type="entry name" value="MEIOSIS-SPECIFIC TRANSCRIPTION FACTOR NDT80"/>
    <property type="match status" value="1"/>
</dbReference>
<feature type="region of interest" description="Disordered" evidence="3">
    <location>
        <begin position="502"/>
        <end position="657"/>
    </location>
</feature>
<feature type="region of interest" description="Disordered" evidence="3">
    <location>
        <begin position="443"/>
        <end position="483"/>
    </location>
</feature>
<evidence type="ECO:0000256" key="1">
    <source>
        <dbReference type="ARBA" id="ARBA00023125"/>
    </source>
</evidence>
<dbReference type="EMBL" id="CCBN010000012">
    <property type="protein sequence ID" value="CDO55685.1"/>
    <property type="molecule type" value="Genomic_DNA"/>
</dbReference>
<dbReference type="InterPro" id="IPR037141">
    <property type="entry name" value="NDT80_DNA-bd_dom_sf"/>
</dbReference>
<dbReference type="GO" id="GO:0051321">
    <property type="term" value="P:meiotic cell cycle"/>
    <property type="evidence" value="ECO:0007669"/>
    <property type="project" value="TreeGrafter"/>
</dbReference>
<dbReference type="PANTHER" id="PTHR35144:SF2">
    <property type="entry name" value="MEIOSIS-SPECIFIC TRANSCRIPTION FACTOR NDT80"/>
    <property type="match status" value="1"/>
</dbReference>